<keyword evidence="6" id="KW-0472">Membrane</keyword>
<evidence type="ECO:0000256" key="5">
    <source>
        <dbReference type="RuleBase" id="RU003968"/>
    </source>
</evidence>
<name>A0AA89C746_PINIB</name>
<dbReference type="PANTHER" id="PTHR11552">
    <property type="entry name" value="GLUCOSE-METHANOL-CHOLINE GMC OXIDOREDUCTASE"/>
    <property type="match status" value="1"/>
</dbReference>
<dbReference type="InterPro" id="IPR036188">
    <property type="entry name" value="FAD/NAD-bd_sf"/>
</dbReference>
<feature type="transmembrane region" description="Helical" evidence="6">
    <location>
        <begin position="6"/>
        <end position="22"/>
    </location>
</feature>
<evidence type="ECO:0000256" key="3">
    <source>
        <dbReference type="ARBA" id="ARBA00022630"/>
    </source>
</evidence>
<evidence type="ECO:0000313" key="9">
    <source>
        <dbReference type="Proteomes" id="UP001186944"/>
    </source>
</evidence>
<protein>
    <recommendedName>
        <fullName evidence="7">Glucose-methanol-choline oxidoreductase N-terminal domain-containing protein</fullName>
    </recommendedName>
</protein>
<keyword evidence="6" id="KW-1133">Transmembrane helix</keyword>
<dbReference type="GO" id="GO:0050660">
    <property type="term" value="F:flavin adenine dinucleotide binding"/>
    <property type="evidence" value="ECO:0007669"/>
    <property type="project" value="InterPro"/>
</dbReference>
<dbReference type="InterPro" id="IPR012132">
    <property type="entry name" value="GMC_OxRdtase"/>
</dbReference>
<dbReference type="Pfam" id="PF00732">
    <property type="entry name" value="GMC_oxred_N"/>
    <property type="match status" value="1"/>
</dbReference>
<dbReference type="Gene3D" id="3.50.50.60">
    <property type="entry name" value="FAD/NAD(P)-binding domain"/>
    <property type="match status" value="1"/>
</dbReference>
<gene>
    <name evidence="8" type="ORF">FSP39_020026</name>
</gene>
<evidence type="ECO:0000313" key="8">
    <source>
        <dbReference type="EMBL" id="KAK3103544.1"/>
    </source>
</evidence>
<comment type="similarity">
    <text evidence="2 5">Belongs to the GMC oxidoreductase family.</text>
</comment>
<dbReference type="Proteomes" id="UP001186944">
    <property type="component" value="Unassembled WGS sequence"/>
</dbReference>
<sequence length="162" mass="18053">MALPKVFSVIIVLFAVVLWYYLKKPRPLVQNDVKLNATYDYIIVGAGSAGAVLASRLSEDPSVTVLLLEAGGTGEDNEYIQIPVATPILQRSDIDWSYVTKPQTGSLKGFKDNINFWPRGRVLGGSSCINYMAYVRGSRHDYDQWAKEGCDGWAYRDVLPFL</sequence>
<accession>A0AA89C746</accession>
<dbReference type="PROSITE" id="PS00623">
    <property type="entry name" value="GMC_OXRED_1"/>
    <property type="match status" value="1"/>
</dbReference>
<evidence type="ECO:0000256" key="4">
    <source>
        <dbReference type="ARBA" id="ARBA00022827"/>
    </source>
</evidence>
<evidence type="ECO:0000256" key="6">
    <source>
        <dbReference type="SAM" id="Phobius"/>
    </source>
</evidence>
<feature type="domain" description="Glucose-methanol-choline oxidoreductase N-terminal" evidence="7">
    <location>
        <begin position="120"/>
        <end position="143"/>
    </location>
</feature>
<dbReference type="Gene3D" id="3.30.560.10">
    <property type="entry name" value="Glucose Oxidase, domain 3"/>
    <property type="match status" value="1"/>
</dbReference>
<reference evidence="8" key="1">
    <citation type="submission" date="2019-08" db="EMBL/GenBank/DDBJ databases">
        <title>The improved chromosome-level genome for the pearl oyster Pinctada fucata martensii using PacBio sequencing and Hi-C.</title>
        <authorList>
            <person name="Zheng Z."/>
        </authorList>
    </citation>
    <scope>NUCLEOTIDE SEQUENCE</scope>
    <source>
        <strain evidence="8">ZZ-2019</strain>
        <tissue evidence="8">Adductor muscle</tissue>
    </source>
</reference>
<keyword evidence="9" id="KW-1185">Reference proteome</keyword>
<evidence type="ECO:0000259" key="7">
    <source>
        <dbReference type="PROSITE" id="PS00623"/>
    </source>
</evidence>
<keyword evidence="3 5" id="KW-0285">Flavoprotein</keyword>
<proteinExistence type="inferred from homology"/>
<dbReference type="GO" id="GO:0016614">
    <property type="term" value="F:oxidoreductase activity, acting on CH-OH group of donors"/>
    <property type="evidence" value="ECO:0007669"/>
    <property type="project" value="InterPro"/>
</dbReference>
<dbReference type="InterPro" id="IPR000172">
    <property type="entry name" value="GMC_OxRdtase_N"/>
</dbReference>
<dbReference type="AlphaFoldDB" id="A0AA89C746"/>
<organism evidence="8 9">
    <name type="scientific">Pinctada imbricata</name>
    <name type="common">Atlantic pearl-oyster</name>
    <name type="synonym">Pinctada martensii</name>
    <dbReference type="NCBI Taxonomy" id="66713"/>
    <lineage>
        <taxon>Eukaryota</taxon>
        <taxon>Metazoa</taxon>
        <taxon>Spiralia</taxon>
        <taxon>Lophotrochozoa</taxon>
        <taxon>Mollusca</taxon>
        <taxon>Bivalvia</taxon>
        <taxon>Autobranchia</taxon>
        <taxon>Pteriomorphia</taxon>
        <taxon>Pterioida</taxon>
        <taxon>Pterioidea</taxon>
        <taxon>Pteriidae</taxon>
        <taxon>Pinctada</taxon>
    </lineage>
</organism>
<comment type="cofactor">
    <cofactor evidence="1">
        <name>FAD</name>
        <dbReference type="ChEBI" id="CHEBI:57692"/>
    </cofactor>
</comment>
<keyword evidence="4 5" id="KW-0274">FAD</keyword>
<keyword evidence="6" id="KW-0812">Transmembrane</keyword>
<comment type="caution">
    <text evidence="8">The sequence shown here is derived from an EMBL/GenBank/DDBJ whole genome shotgun (WGS) entry which is preliminary data.</text>
</comment>
<evidence type="ECO:0000256" key="1">
    <source>
        <dbReference type="ARBA" id="ARBA00001974"/>
    </source>
</evidence>
<evidence type="ECO:0000256" key="2">
    <source>
        <dbReference type="ARBA" id="ARBA00010790"/>
    </source>
</evidence>
<dbReference type="PANTHER" id="PTHR11552:SF147">
    <property type="entry name" value="CHOLINE DEHYDROGENASE, MITOCHONDRIAL"/>
    <property type="match status" value="1"/>
</dbReference>
<dbReference type="EMBL" id="VSWD01000005">
    <property type="protein sequence ID" value="KAK3103544.1"/>
    <property type="molecule type" value="Genomic_DNA"/>
</dbReference>
<dbReference type="SUPFAM" id="SSF51905">
    <property type="entry name" value="FAD/NAD(P)-binding domain"/>
    <property type="match status" value="1"/>
</dbReference>